<dbReference type="InterPro" id="IPR001919">
    <property type="entry name" value="CBD2"/>
</dbReference>
<evidence type="ECO:0000313" key="5">
    <source>
        <dbReference type="Proteomes" id="UP000623608"/>
    </source>
</evidence>
<accession>A0A919NPX4</accession>
<dbReference type="Pfam" id="PF00553">
    <property type="entry name" value="CBM_2"/>
    <property type="match status" value="1"/>
</dbReference>
<proteinExistence type="predicted"/>
<keyword evidence="2" id="KW-0472">Membrane</keyword>
<dbReference type="GO" id="GO:0030247">
    <property type="term" value="F:polysaccharide binding"/>
    <property type="evidence" value="ECO:0007669"/>
    <property type="project" value="UniProtKB-UniRule"/>
</dbReference>
<dbReference type="InterPro" id="IPR012291">
    <property type="entry name" value="CBM2_carb-bd_dom_sf"/>
</dbReference>
<dbReference type="AlphaFoldDB" id="A0A919NPX4"/>
<feature type="region of interest" description="Disordered" evidence="1">
    <location>
        <begin position="92"/>
        <end position="130"/>
    </location>
</feature>
<dbReference type="GO" id="GO:0005975">
    <property type="term" value="P:carbohydrate metabolic process"/>
    <property type="evidence" value="ECO:0007669"/>
    <property type="project" value="InterPro"/>
</dbReference>
<dbReference type="EMBL" id="BOMY01000037">
    <property type="protein sequence ID" value="GIF22906.1"/>
    <property type="molecule type" value="Genomic_DNA"/>
</dbReference>
<feature type="transmembrane region" description="Helical" evidence="2">
    <location>
        <begin position="41"/>
        <end position="64"/>
    </location>
</feature>
<dbReference type="GO" id="GO:0004553">
    <property type="term" value="F:hydrolase activity, hydrolyzing O-glycosyl compounds"/>
    <property type="evidence" value="ECO:0007669"/>
    <property type="project" value="InterPro"/>
</dbReference>
<keyword evidence="2" id="KW-1133">Transmembrane helix</keyword>
<keyword evidence="2" id="KW-0812">Transmembrane</keyword>
<keyword evidence="5" id="KW-1185">Reference proteome</keyword>
<evidence type="ECO:0000256" key="1">
    <source>
        <dbReference type="SAM" id="MobiDB-lite"/>
    </source>
</evidence>
<evidence type="ECO:0000259" key="3">
    <source>
        <dbReference type="PROSITE" id="PS51173"/>
    </source>
</evidence>
<dbReference type="Proteomes" id="UP000623608">
    <property type="component" value="Unassembled WGS sequence"/>
</dbReference>
<evidence type="ECO:0000313" key="4">
    <source>
        <dbReference type="EMBL" id="GIF22906.1"/>
    </source>
</evidence>
<feature type="domain" description="CBM2" evidence="3">
    <location>
        <begin position="131"/>
        <end position="242"/>
    </location>
</feature>
<dbReference type="InterPro" id="IPR008965">
    <property type="entry name" value="CBM2/CBM3_carb-bd_dom_sf"/>
</dbReference>
<dbReference type="PROSITE" id="PS51173">
    <property type="entry name" value="CBM2"/>
    <property type="match status" value="1"/>
</dbReference>
<name>A0A919NPX4_9ACTN</name>
<sequence>MSQPHRSPMVVLLDSMLGLATALQTANLPGSGGGRNRGRAVVFWLVGGVLAAAAGTALLVGAVLRTPDGLADLPPGGGIAALGPTASAAATSASARPSSAAPSSSSASATPTKPTVSPTTGKPSSAAASSPAAGEAKLSAVYTAADGLLGYRAQVTVSSAGPGTAGDWRLTITMPRQTLQLAAVSGATVAQSGTVWTFTPTAETEQIAAGASVTVVFDVRGATLVDGKPTACRVNEEACTAAE</sequence>
<evidence type="ECO:0000256" key="2">
    <source>
        <dbReference type="SAM" id="Phobius"/>
    </source>
</evidence>
<reference evidence="4" key="1">
    <citation type="submission" date="2021-01" db="EMBL/GenBank/DDBJ databases">
        <title>Whole genome shotgun sequence of Actinoplanes tereljensis NBRC 105297.</title>
        <authorList>
            <person name="Komaki H."/>
            <person name="Tamura T."/>
        </authorList>
    </citation>
    <scope>NUCLEOTIDE SEQUENCE</scope>
    <source>
        <strain evidence="4">NBRC 105297</strain>
    </source>
</reference>
<protein>
    <recommendedName>
        <fullName evidence="3">CBM2 domain-containing protein</fullName>
    </recommendedName>
</protein>
<dbReference type="SUPFAM" id="SSF49384">
    <property type="entry name" value="Carbohydrate-binding domain"/>
    <property type="match status" value="1"/>
</dbReference>
<dbReference type="Gene3D" id="2.60.40.290">
    <property type="match status" value="1"/>
</dbReference>
<gene>
    <name evidence="4" type="ORF">Ate02nite_56360</name>
</gene>
<dbReference type="SMART" id="SM00637">
    <property type="entry name" value="CBD_II"/>
    <property type="match status" value="1"/>
</dbReference>
<comment type="caution">
    <text evidence="4">The sequence shown here is derived from an EMBL/GenBank/DDBJ whole genome shotgun (WGS) entry which is preliminary data.</text>
</comment>
<organism evidence="4 5">
    <name type="scientific">Paractinoplanes tereljensis</name>
    <dbReference type="NCBI Taxonomy" id="571912"/>
    <lineage>
        <taxon>Bacteria</taxon>
        <taxon>Bacillati</taxon>
        <taxon>Actinomycetota</taxon>
        <taxon>Actinomycetes</taxon>
        <taxon>Micromonosporales</taxon>
        <taxon>Micromonosporaceae</taxon>
        <taxon>Paractinoplanes</taxon>
    </lineage>
</organism>
<dbReference type="RefSeq" id="WP_203810832.1">
    <property type="nucleotide sequence ID" value="NZ_BOMY01000037.1"/>
</dbReference>